<keyword evidence="10" id="KW-0675">Receptor</keyword>
<feature type="transmembrane region" description="Helical" evidence="7">
    <location>
        <begin position="12"/>
        <end position="34"/>
    </location>
</feature>
<evidence type="ECO:0000259" key="8">
    <source>
        <dbReference type="PROSITE" id="PS50111"/>
    </source>
</evidence>
<dbReference type="Pfam" id="PF00015">
    <property type="entry name" value="MCPsignal"/>
    <property type="match status" value="1"/>
</dbReference>
<comment type="caution">
    <text evidence="10">The sequence shown here is derived from an EMBL/GenBank/DDBJ whole genome shotgun (WGS) entry which is preliminary data.</text>
</comment>
<dbReference type="InterPro" id="IPR003660">
    <property type="entry name" value="HAMP_dom"/>
</dbReference>
<keyword evidence="7" id="KW-1133">Transmembrane helix</keyword>
<keyword evidence="2" id="KW-0488">Methylation</keyword>
<dbReference type="CDD" id="cd06225">
    <property type="entry name" value="HAMP"/>
    <property type="match status" value="1"/>
</dbReference>
<organism evidence="10 11">
    <name type="scientific">Kushneria indalinina DSM 14324</name>
    <dbReference type="NCBI Taxonomy" id="1122140"/>
    <lineage>
        <taxon>Bacteria</taxon>
        <taxon>Pseudomonadati</taxon>
        <taxon>Pseudomonadota</taxon>
        <taxon>Gammaproteobacteria</taxon>
        <taxon>Oceanospirillales</taxon>
        <taxon>Halomonadaceae</taxon>
        <taxon>Kushneria</taxon>
    </lineage>
</organism>
<evidence type="ECO:0000313" key="10">
    <source>
        <dbReference type="EMBL" id="REC96306.1"/>
    </source>
</evidence>
<dbReference type="PROSITE" id="PS50885">
    <property type="entry name" value="HAMP"/>
    <property type="match status" value="1"/>
</dbReference>
<protein>
    <submittedName>
        <fullName evidence="10">Methyl-accepting chemotaxis protein-1 (Serine sensor receptor)</fullName>
    </submittedName>
</protein>
<evidence type="ECO:0000256" key="4">
    <source>
        <dbReference type="ARBA" id="ARBA00029447"/>
    </source>
</evidence>
<evidence type="ECO:0000256" key="1">
    <source>
        <dbReference type="ARBA" id="ARBA00004370"/>
    </source>
</evidence>
<feature type="compositionally biased region" description="Low complexity" evidence="6">
    <location>
        <begin position="538"/>
        <end position="558"/>
    </location>
</feature>
<reference evidence="10 11" key="1">
    <citation type="submission" date="2018-07" db="EMBL/GenBank/DDBJ databases">
        <title>Genomic Encyclopedia of Type Strains, Phase IV (KMG-IV): sequencing the most valuable type-strain genomes for metagenomic binning, comparative biology and taxonomic classification.</title>
        <authorList>
            <person name="Goeker M."/>
        </authorList>
    </citation>
    <scope>NUCLEOTIDE SEQUENCE [LARGE SCALE GENOMIC DNA]</scope>
    <source>
        <strain evidence="10 11">DSM 14324</strain>
    </source>
</reference>
<dbReference type="InterPro" id="IPR051310">
    <property type="entry name" value="MCP_chemotaxis"/>
</dbReference>
<proteinExistence type="inferred from homology"/>
<sequence length="587" mass="62959">MFGLNRSVKYKLVATMVVMGIFMVIIGAAGMFGMQRSNDSLESVYKTNVLPMQNLASIRKNINWSRIDSFKVRADRNPQTGATLVSNYEQQYKIPTDRLWQTYSTTQVTSPAERAVADRLGPLLTTYWALYQQVNSDMSQGEFGLTPAIQQTRDNFESLSTELESLLKINAQQSELSYNNGLASASQSMGVIIAAIVLALGLMVAIAWFLIRGIMAPLKRASEVSESIAQGELDNHIESKGRDEFSTLLHSLGAMQKQLSHVVNDVRVNAESVGSASSQIASGNDDLSRRTQEQAASLEETAASMEEMTSTVKQNADNAAQANQLALNVRQQAREGSQVVEQTTLAMNEISTSSQKIAEIVGLIDSIAFQTNLLALNAAVEAARAGEQGRGFAVVASEVRTLSSRSADAAREIKTLVNDSVTKVANGSELVNRSGQTLGGIVESINKMTDIVAEIAAASREQSTGIDQVNQAISQMDSVTQQNAALVEEAAAASRSMEQSARVLREQVAFFKVSHGGTKGRAPVPVASRVMEKPVSHKSPAPAASTRSPASPASPARKPAAELKTPAKGQSVKAPATTSDADEWETF</sequence>
<dbReference type="PROSITE" id="PS50111">
    <property type="entry name" value="CHEMOTAXIS_TRANSDUC_2"/>
    <property type="match status" value="1"/>
</dbReference>
<feature type="region of interest" description="Disordered" evidence="6">
    <location>
        <begin position="274"/>
        <end position="311"/>
    </location>
</feature>
<dbReference type="InterPro" id="IPR004089">
    <property type="entry name" value="MCPsignal_dom"/>
</dbReference>
<dbReference type="PANTHER" id="PTHR43531:SF14">
    <property type="entry name" value="METHYL-ACCEPTING CHEMOTAXIS PROTEIN I-RELATED"/>
    <property type="match status" value="1"/>
</dbReference>
<gene>
    <name evidence="10" type="ORF">C8D72_0988</name>
</gene>
<dbReference type="Pfam" id="PF12729">
    <property type="entry name" value="4HB_MCP_1"/>
    <property type="match status" value="1"/>
</dbReference>
<comment type="similarity">
    <text evidence="4">Belongs to the methyl-accepting chemotaxis (MCP) protein family.</text>
</comment>
<evidence type="ECO:0000256" key="2">
    <source>
        <dbReference type="ARBA" id="ARBA00022481"/>
    </source>
</evidence>
<evidence type="ECO:0000256" key="5">
    <source>
        <dbReference type="PROSITE-ProRule" id="PRU00284"/>
    </source>
</evidence>
<feature type="transmembrane region" description="Helical" evidence="7">
    <location>
        <begin position="189"/>
        <end position="211"/>
    </location>
</feature>
<keyword evidence="11" id="KW-1185">Reference proteome</keyword>
<dbReference type="InterPro" id="IPR004090">
    <property type="entry name" value="Chemotax_Me-accpt_rcpt"/>
</dbReference>
<dbReference type="GO" id="GO:0004888">
    <property type="term" value="F:transmembrane signaling receptor activity"/>
    <property type="evidence" value="ECO:0007669"/>
    <property type="project" value="InterPro"/>
</dbReference>
<dbReference type="Pfam" id="PF00672">
    <property type="entry name" value="HAMP"/>
    <property type="match status" value="1"/>
</dbReference>
<evidence type="ECO:0000256" key="7">
    <source>
        <dbReference type="SAM" id="Phobius"/>
    </source>
</evidence>
<feature type="domain" description="HAMP" evidence="9">
    <location>
        <begin position="212"/>
        <end position="264"/>
    </location>
</feature>
<dbReference type="GO" id="GO:0005886">
    <property type="term" value="C:plasma membrane"/>
    <property type="evidence" value="ECO:0007669"/>
    <property type="project" value="TreeGrafter"/>
</dbReference>
<dbReference type="CDD" id="cd11386">
    <property type="entry name" value="MCP_signal"/>
    <property type="match status" value="1"/>
</dbReference>
<dbReference type="FunFam" id="1.10.287.950:FF:000001">
    <property type="entry name" value="Methyl-accepting chemotaxis sensory transducer"/>
    <property type="match status" value="1"/>
</dbReference>
<comment type="subcellular location">
    <subcellularLocation>
        <location evidence="1">Membrane</location>
    </subcellularLocation>
</comment>
<dbReference type="Proteomes" id="UP000256334">
    <property type="component" value="Unassembled WGS sequence"/>
</dbReference>
<keyword evidence="7" id="KW-0812">Transmembrane</keyword>
<feature type="region of interest" description="Disordered" evidence="6">
    <location>
        <begin position="515"/>
        <end position="587"/>
    </location>
</feature>
<evidence type="ECO:0000313" key="11">
    <source>
        <dbReference type="Proteomes" id="UP000256334"/>
    </source>
</evidence>
<dbReference type="SUPFAM" id="SSF58104">
    <property type="entry name" value="Methyl-accepting chemotaxis protein (MCP) signaling domain"/>
    <property type="match status" value="1"/>
</dbReference>
<dbReference type="GO" id="GO:0006935">
    <property type="term" value="P:chemotaxis"/>
    <property type="evidence" value="ECO:0007669"/>
    <property type="project" value="InterPro"/>
</dbReference>
<evidence type="ECO:0000256" key="6">
    <source>
        <dbReference type="SAM" id="MobiDB-lite"/>
    </source>
</evidence>
<dbReference type="PANTHER" id="PTHR43531">
    <property type="entry name" value="PROTEIN ICFG"/>
    <property type="match status" value="1"/>
</dbReference>
<dbReference type="InterPro" id="IPR024478">
    <property type="entry name" value="HlyB_4HB_MCP"/>
</dbReference>
<accession>A0A3D9DZV4</accession>
<feature type="domain" description="Methyl-accepting transducer" evidence="8">
    <location>
        <begin position="269"/>
        <end position="498"/>
    </location>
</feature>
<dbReference type="Gene3D" id="1.10.287.950">
    <property type="entry name" value="Methyl-accepting chemotaxis protein"/>
    <property type="match status" value="1"/>
</dbReference>
<keyword evidence="3 5" id="KW-0807">Transducer</keyword>
<evidence type="ECO:0000259" key="9">
    <source>
        <dbReference type="PROSITE" id="PS50885"/>
    </source>
</evidence>
<name>A0A3D9DZV4_9GAMM</name>
<dbReference type="PRINTS" id="PR00260">
    <property type="entry name" value="CHEMTRNSDUCR"/>
</dbReference>
<dbReference type="AlphaFoldDB" id="A0A3D9DZV4"/>
<evidence type="ECO:0000256" key="3">
    <source>
        <dbReference type="ARBA" id="ARBA00023224"/>
    </source>
</evidence>
<dbReference type="EMBL" id="QRDJ01000006">
    <property type="protein sequence ID" value="REC96306.1"/>
    <property type="molecule type" value="Genomic_DNA"/>
</dbReference>
<dbReference type="GO" id="GO:0007165">
    <property type="term" value="P:signal transduction"/>
    <property type="evidence" value="ECO:0007669"/>
    <property type="project" value="UniProtKB-KW"/>
</dbReference>
<dbReference type="SMART" id="SM00304">
    <property type="entry name" value="HAMP"/>
    <property type="match status" value="1"/>
</dbReference>
<keyword evidence="7" id="KW-0472">Membrane</keyword>
<dbReference type="SMART" id="SM00283">
    <property type="entry name" value="MA"/>
    <property type="match status" value="1"/>
</dbReference>